<gene>
    <name evidence="4" type="ORF">MKW98_014411</name>
</gene>
<feature type="compositionally biased region" description="Low complexity" evidence="2">
    <location>
        <begin position="9"/>
        <end position="21"/>
    </location>
</feature>
<comment type="caution">
    <text evidence="4">The sequence shown here is derived from an EMBL/GenBank/DDBJ whole genome shotgun (WGS) entry which is preliminary data.</text>
</comment>
<evidence type="ECO:0000313" key="4">
    <source>
        <dbReference type="EMBL" id="KAI3916950.1"/>
    </source>
</evidence>
<dbReference type="GO" id="GO:0000149">
    <property type="term" value="F:SNARE binding"/>
    <property type="evidence" value="ECO:0007669"/>
    <property type="project" value="TreeGrafter"/>
</dbReference>
<feature type="region of interest" description="Disordered" evidence="2">
    <location>
        <begin position="1"/>
        <end position="21"/>
    </location>
</feature>
<dbReference type="GO" id="GO:0031201">
    <property type="term" value="C:SNARE complex"/>
    <property type="evidence" value="ECO:0007669"/>
    <property type="project" value="TreeGrafter"/>
</dbReference>
<dbReference type="Proteomes" id="UP001202328">
    <property type="component" value="Unassembled WGS sequence"/>
</dbReference>
<dbReference type="AlphaFoldDB" id="A0AAD4SQS3"/>
<dbReference type="GO" id="GO:0005484">
    <property type="term" value="F:SNAP receptor activity"/>
    <property type="evidence" value="ECO:0007669"/>
    <property type="project" value="TreeGrafter"/>
</dbReference>
<dbReference type="GO" id="GO:0006906">
    <property type="term" value="P:vesicle fusion"/>
    <property type="evidence" value="ECO:0007669"/>
    <property type="project" value="TreeGrafter"/>
</dbReference>
<keyword evidence="1" id="KW-0653">Protein transport</keyword>
<accession>A0AAD4SQS3</accession>
<dbReference type="GO" id="GO:0048278">
    <property type="term" value="P:vesicle docking"/>
    <property type="evidence" value="ECO:0007669"/>
    <property type="project" value="TreeGrafter"/>
</dbReference>
<evidence type="ECO:0000256" key="2">
    <source>
        <dbReference type="SAM" id="MobiDB-lite"/>
    </source>
</evidence>
<feature type="domain" description="Syntaxin N-terminal" evidence="3">
    <location>
        <begin position="21"/>
        <end position="118"/>
    </location>
</feature>
<dbReference type="Pfam" id="PF14523">
    <property type="entry name" value="Syntaxin_2"/>
    <property type="match status" value="1"/>
</dbReference>
<organism evidence="4 5">
    <name type="scientific">Papaver atlanticum</name>
    <dbReference type="NCBI Taxonomy" id="357466"/>
    <lineage>
        <taxon>Eukaryota</taxon>
        <taxon>Viridiplantae</taxon>
        <taxon>Streptophyta</taxon>
        <taxon>Embryophyta</taxon>
        <taxon>Tracheophyta</taxon>
        <taxon>Spermatophyta</taxon>
        <taxon>Magnoliopsida</taxon>
        <taxon>Ranunculales</taxon>
        <taxon>Papaveraceae</taxon>
        <taxon>Papaveroideae</taxon>
        <taxon>Papaver</taxon>
    </lineage>
</organism>
<dbReference type="Gene3D" id="1.20.5.110">
    <property type="match status" value="1"/>
</dbReference>
<proteinExistence type="predicted"/>
<dbReference type="PANTHER" id="PTHR19957:SF38">
    <property type="entry name" value="LD27581P"/>
    <property type="match status" value="1"/>
</dbReference>
<name>A0AAD4SQS3_9MAGN</name>
<dbReference type="PANTHER" id="PTHR19957">
    <property type="entry name" value="SYNTAXIN"/>
    <property type="match status" value="1"/>
</dbReference>
<dbReference type="InterPro" id="IPR006011">
    <property type="entry name" value="Syntaxin_N"/>
</dbReference>
<evidence type="ECO:0000259" key="3">
    <source>
        <dbReference type="Pfam" id="PF14523"/>
    </source>
</evidence>
<sequence>MNSKDPENGGAQSSSTSQGSYQGVASGIFKINTDLNSYRKLVNTVGSHKDTPDHNHKLRSTKQRIGKLVKETFANLKARTYSGAHSDGINPNTKTEDAKLAMDFQATLQNYQKIQGLAIIGREANEQLGLDVNPQSSTSQETLVLENAVIFNEEATIEETNQRIRNIHSEVAEIRDIYRDLAILIHEQAGAGERLNAQPENLFSCIVSLAHIAY</sequence>
<keyword evidence="1" id="KW-0813">Transport</keyword>
<dbReference type="InterPro" id="IPR010989">
    <property type="entry name" value="SNARE"/>
</dbReference>
<keyword evidence="5" id="KW-1185">Reference proteome</keyword>
<dbReference type="GO" id="GO:0012505">
    <property type="term" value="C:endomembrane system"/>
    <property type="evidence" value="ECO:0007669"/>
    <property type="project" value="TreeGrafter"/>
</dbReference>
<dbReference type="Gene3D" id="1.20.58.70">
    <property type="match status" value="1"/>
</dbReference>
<protein>
    <recommendedName>
        <fullName evidence="3">Syntaxin N-terminal domain-containing protein</fullName>
    </recommendedName>
</protein>
<dbReference type="GO" id="GO:0006886">
    <property type="term" value="P:intracellular protein transport"/>
    <property type="evidence" value="ECO:0007669"/>
    <property type="project" value="TreeGrafter"/>
</dbReference>
<dbReference type="EMBL" id="JAJJMB010009041">
    <property type="protein sequence ID" value="KAI3916950.1"/>
    <property type="molecule type" value="Genomic_DNA"/>
</dbReference>
<reference evidence="4" key="1">
    <citation type="submission" date="2022-04" db="EMBL/GenBank/DDBJ databases">
        <title>A functionally conserved STORR gene fusion in Papaver species that diverged 16.8 million years ago.</title>
        <authorList>
            <person name="Catania T."/>
        </authorList>
    </citation>
    <scope>NUCLEOTIDE SEQUENCE</scope>
    <source>
        <strain evidence="4">S-188037</strain>
    </source>
</reference>
<dbReference type="SUPFAM" id="SSF47661">
    <property type="entry name" value="t-snare proteins"/>
    <property type="match status" value="1"/>
</dbReference>
<evidence type="ECO:0000256" key="1">
    <source>
        <dbReference type="ARBA" id="ARBA00022927"/>
    </source>
</evidence>
<dbReference type="InterPro" id="IPR045242">
    <property type="entry name" value="Syntaxin"/>
</dbReference>
<evidence type="ECO:0000313" key="5">
    <source>
        <dbReference type="Proteomes" id="UP001202328"/>
    </source>
</evidence>